<dbReference type="Pfam" id="PF14551">
    <property type="entry name" value="MCM_N"/>
    <property type="match status" value="1"/>
</dbReference>
<accession>A0AA39I196</accession>
<dbReference type="InterPro" id="IPR012340">
    <property type="entry name" value="NA-bd_OB-fold"/>
</dbReference>
<evidence type="ECO:0000259" key="1">
    <source>
        <dbReference type="Pfam" id="PF14551"/>
    </source>
</evidence>
<dbReference type="SUPFAM" id="SSF50249">
    <property type="entry name" value="Nucleic acid-binding proteins"/>
    <property type="match status" value="1"/>
</dbReference>
<evidence type="ECO:0000313" key="2">
    <source>
        <dbReference type="EMBL" id="KAK0415941.1"/>
    </source>
</evidence>
<reference evidence="2" key="1">
    <citation type="submission" date="2023-06" db="EMBL/GenBank/DDBJ databases">
        <title>Genomic analysis of the entomopathogenic nematode Steinernema hermaphroditum.</title>
        <authorList>
            <person name="Schwarz E.M."/>
            <person name="Heppert J.K."/>
            <person name="Baniya A."/>
            <person name="Schwartz H.T."/>
            <person name="Tan C.-H."/>
            <person name="Antoshechkin I."/>
            <person name="Sternberg P.W."/>
            <person name="Goodrich-Blair H."/>
            <person name="Dillman A.R."/>
        </authorList>
    </citation>
    <scope>NUCLEOTIDE SEQUENCE</scope>
    <source>
        <strain evidence="2">PS9179</strain>
        <tissue evidence="2">Whole animal</tissue>
    </source>
</reference>
<feature type="domain" description="MCM N-terminal" evidence="1">
    <location>
        <begin position="26"/>
        <end position="92"/>
    </location>
</feature>
<keyword evidence="3" id="KW-1185">Reference proteome</keyword>
<evidence type="ECO:0000313" key="3">
    <source>
        <dbReference type="Proteomes" id="UP001175271"/>
    </source>
</evidence>
<dbReference type="Gene3D" id="3.30.1640.10">
    <property type="entry name" value="mini-chromosome maintenance (MCM) complex, chain A, domain 1"/>
    <property type="match status" value="1"/>
</dbReference>
<proteinExistence type="predicted"/>
<dbReference type="InterPro" id="IPR027925">
    <property type="entry name" value="MCM_N"/>
</dbReference>
<sequence>MNVDPIPTQSNYNVVEYEEGVCIQYEFSTFLKEFKEEDGEIKYIPLIRELVNPERNTLSVDFRDVTTYSSPMAQAIELQYYRLSTYLTRALTGDRRGASHCGPSQLRPFVNCASVNEFSGLTVLMLFTFHVVQKCGVKVLPSSLPVMHLNRGSPSWKVVTPQ</sequence>
<dbReference type="Proteomes" id="UP001175271">
    <property type="component" value="Unassembled WGS sequence"/>
</dbReference>
<name>A0AA39I196_9BILA</name>
<dbReference type="EMBL" id="JAUCMV010000002">
    <property type="protein sequence ID" value="KAK0415941.1"/>
    <property type="molecule type" value="Genomic_DNA"/>
</dbReference>
<comment type="caution">
    <text evidence="2">The sequence shown here is derived from an EMBL/GenBank/DDBJ whole genome shotgun (WGS) entry which is preliminary data.</text>
</comment>
<dbReference type="AlphaFoldDB" id="A0AA39I196"/>
<protein>
    <recommendedName>
        <fullName evidence="1">MCM N-terminal domain-containing protein</fullName>
    </recommendedName>
</protein>
<organism evidence="2 3">
    <name type="scientific">Steinernema hermaphroditum</name>
    <dbReference type="NCBI Taxonomy" id="289476"/>
    <lineage>
        <taxon>Eukaryota</taxon>
        <taxon>Metazoa</taxon>
        <taxon>Ecdysozoa</taxon>
        <taxon>Nematoda</taxon>
        <taxon>Chromadorea</taxon>
        <taxon>Rhabditida</taxon>
        <taxon>Tylenchina</taxon>
        <taxon>Panagrolaimomorpha</taxon>
        <taxon>Strongyloidoidea</taxon>
        <taxon>Steinernematidae</taxon>
        <taxon>Steinernema</taxon>
    </lineage>
</organism>
<gene>
    <name evidence="2" type="ORF">QR680_012204</name>
</gene>